<dbReference type="RefSeq" id="WP_164321605.1">
    <property type="nucleotide sequence ID" value="NZ_JAAGLU010000039.1"/>
</dbReference>
<feature type="signal peptide" evidence="1">
    <location>
        <begin position="1"/>
        <end position="39"/>
    </location>
</feature>
<feature type="domain" description="DUF6299" evidence="2">
    <location>
        <begin position="45"/>
        <end position="153"/>
    </location>
</feature>
<protein>
    <recommendedName>
        <fullName evidence="2">DUF6299 domain-containing protein</fullName>
    </recommendedName>
</protein>
<name>A0A6B3C301_9ACTN</name>
<evidence type="ECO:0000313" key="3">
    <source>
        <dbReference type="EMBL" id="NEC91133.1"/>
    </source>
</evidence>
<keyword evidence="1" id="KW-0732">Signal</keyword>
<dbReference type="InterPro" id="IPR046266">
    <property type="entry name" value="DUF6299"/>
</dbReference>
<reference evidence="3" key="1">
    <citation type="submission" date="2020-01" db="EMBL/GenBank/DDBJ databases">
        <title>Insect and environment-associated Actinomycetes.</title>
        <authorList>
            <person name="Currrie C."/>
            <person name="Chevrette M."/>
            <person name="Carlson C."/>
            <person name="Stubbendieck R."/>
            <person name="Wendt-Pienkowski E."/>
        </authorList>
    </citation>
    <scope>NUCLEOTIDE SEQUENCE</scope>
    <source>
        <strain evidence="3">SID12501</strain>
    </source>
</reference>
<proteinExistence type="predicted"/>
<dbReference type="EMBL" id="JAAGLU010000039">
    <property type="protein sequence ID" value="NEC91133.1"/>
    <property type="molecule type" value="Genomic_DNA"/>
</dbReference>
<evidence type="ECO:0000259" key="2">
    <source>
        <dbReference type="Pfam" id="PF19816"/>
    </source>
</evidence>
<feature type="chain" id="PRO_5025363419" description="DUF6299 domain-containing protein" evidence="1">
    <location>
        <begin position="40"/>
        <end position="154"/>
    </location>
</feature>
<organism evidence="3">
    <name type="scientific">Streptomyces sp. SID12501</name>
    <dbReference type="NCBI Taxonomy" id="2706042"/>
    <lineage>
        <taxon>Bacteria</taxon>
        <taxon>Bacillati</taxon>
        <taxon>Actinomycetota</taxon>
        <taxon>Actinomycetes</taxon>
        <taxon>Kitasatosporales</taxon>
        <taxon>Streptomycetaceae</taxon>
        <taxon>Streptomyces</taxon>
    </lineage>
</organism>
<dbReference type="Pfam" id="PF19816">
    <property type="entry name" value="DUF6299"/>
    <property type="match status" value="1"/>
</dbReference>
<sequence>MSLSFAPSFPAFSSLSRAAAVAVGVVLLTVAPAATSAQAADEGFDQVTVESGSITSDGELTLAGSYRCLSTGDSVRVAASIERGENVWYGMDSIPASCDGSWHQWSNTKATEPGAYEPGPVRVKTSLVEFRRSGFIPMPTVHSEQVQEVVLTQV</sequence>
<comment type="caution">
    <text evidence="3">The sequence shown here is derived from an EMBL/GenBank/DDBJ whole genome shotgun (WGS) entry which is preliminary data.</text>
</comment>
<evidence type="ECO:0000256" key="1">
    <source>
        <dbReference type="SAM" id="SignalP"/>
    </source>
</evidence>
<accession>A0A6B3C301</accession>
<dbReference type="AlphaFoldDB" id="A0A6B3C301"/>
<gene>
    <name evidence="3" type="ORF">G3I71_36255</name>
</gene>